<proteinExistence type="inferred from homology"/>
<gene>
    <name evidence="8" type="ORF">BMF94_5304</name>
</gene>
<comment type="caution">
    <text evidence="8">The sequence shown here is derived from an EMBL/GenBank/DDBJ whole genome shotgun (WGS) entry which is preliminary data.</text>
</comment>
<feature type="region of interest" description="Disordered" evidence="6">
    <location>
        <begin position="186"/>
        <end position="278"/>
    </location>
</feature>
<evidence type="ECO:0000256" key="1">
    <source>
        <dbReference type="ARBA" id="ARBA00005945"/>
    </source>
</evidence>
<evidence type="ECO:0000259" key="7">
    <source>
        <dbReference type="Pfam" id="PF12850"/>
    </source>
</evidence>
<organism evidence="8 9">
    <name type="scientific">Rhodotorula taiwanensis</name>
    <dbReference type="NCBI Taxonomy" id="741276"/>
    <lineage>
        <taxon>Eukaryota</taxon>
        <taxon>Fungi</taxon>
        <taxon>Dikarya</taxon>
        <taxon>Basidiomycota</taxon>
        <taxon>Pucciniomycotina</taxon>
        <taxon>Microbotryomycetes</taxon>
        <taxon>Sporidiobolales</taxon>
        <taxon>Sporidiobolaceae</taxon>
        <taxon>Rhodotorula</taxon>
    </lineage>
</organism>
<accession>A0A2S5B4H3</accession>
<evidence type="ECO:0000256" key="3">
    <source>
        <dbReference type="ARBA" id="ARBA00022448"/>
    </source>
</evidence>
<dbReference type="InterPro" id="IPR029052">
    <property type="entry name" value="Metallo-depent_PP-like"/>
</dbReference>
<dbReference type="AlphaFoldDB" id="A0A2S5B4H3"/>
<feature type="compositionally biased region" description="Low complexity" evidence="6">
    <location>
        <begin position="199"/>
        <end position="208"/>
    </location>
</feature>
<name>A0A2S5B4H3_9BASI</name>
<keyword evidence="4" id="KW-0653">Protein transport</keyword>
<keyword evidence="9" id="KW-1185">Reference proteome</keyword>
<protein>
    <recommendedName>
        <fullName evidence="2 5">Vacuolar protein sorting-associated protein 29</fullName>
    </recommendedName>
</protein>
<dbReference type="EMBL" id="PJQD01000075">
    <property type="protein sequence ID" value="POY71611.1"/>
    <property type="molecule type" value="Genomic_DNA"/>
</dbReference>
<comment type="similarity">
    <text evidence="1 5">Belongs to the VPS29 family.</text>
</comment>
<dbReference type="GO" id="GO:0042147">
    <property type="term" value="P:retrograde transport, endosome to Golgi"/>
    <property type="evidence" value="ECO:0007669"/>
    <property type="project" value="InterPro"/>
</dbReference>
<feature type="compositionally biased region" description="Acidic residues" evidence="6">
    <location>
        <begin position="226"/>
        <end position="235"/>
    </location>
</feature>
<dbReference type="InterPro" id="IPR028661">
    <property type="entry name" value="Vps29"/>
</dbReference>
<dbReference type="NCBIfam" id="TIGR00040">
    <property type="entry name" value="yfcE"/>
    <property type="match status" value="1"/>
</dbReference>
<dbReference type="Proteomes" id="UP000237144">
    <property type="component" value="Unassembled WGS sequence"/>
</dbReference>
<evidence type="ECO:0000256" key="5">
    <source>
        <dbReference type="RuleBase" id="RU362040"/>
    </source>
</evidence>
<dbReference type="CDD" id="cd07394">
    <property type="entry name" value="MPP_Vps29"/>
    <property type="match status" value="1"/>
</dbReference>
<dbReference type="GO" id="GO:0030904">
    <property type="term" value="C:retromer complex"/>
    <property type="evidence" value="ECO:0007669"/>
    <property type="project" value="InterPro"/>
</dbReference>
<dbReference type="GO" id="GO:0015031">
    <property type="term" value="P:protein transport"/>
    <property type="evidence" value="ECO:0007669"/>
    <property type="project" value="UniProtKB-KW"/>
</dbReference>
<evidence type="ECO:0000256" key="2">
    <source>
        <dbReference type="ARBA" id="ARBA00017767"/>
    </source>
</evidence>
<dbReference type="InterPro" id="IPR000979">
    <property type="entry name" value="Phosphodiesterase_MJ0936/Vps29"/>
</dbReference>
<dbReference type="Gene3D" id="3.60.21.10">
    <property type="match status" value="3"/>
</dbReference>
<feature type="region of interest" description="Disordered" evidence="6">
    <location>
        <begin position="89"/>
        <end position="120"/>
    </location>
</feature>
<dbReference type="PANTHER" id="PTHR11124">
    <property type="entry name" value="VACUOLAR SORTING PROTEIN VPS29"/>
    <property type="match status" value="1"/>
</dbReference>
<dbReference type="OrthoDB" id="10258130at2759"/>
<dbReference type="Pfam" id="PF12850">
    <property type="entry name" value="Metallophos_2"/>
    <property type="match status" value="1"/>
</dbReference>
<dbReference type="InterPro" id="IPR024654">
    <property type="entry name" value="Calcineurin-like_PHP_lpxH"/>
</dbReference>
<dbReference type="STRING" id="741276.A0A2S5B4H3"/>
<evidence type="ECO:0000313" key="8">
    <source>
        <dbReference type="EMBL" id="POY71611.1"/>
    </source>
</evidence>
<evidence type="ECO:0000256" key="6">
    <source>
        <dbReference type="SAM" id="MobiDB-lite"/>
    </source>
</evidence>
<evidence type="ECO:0000256" key="4">
    <source>
        <dbReference type="ARBA" id="ARBA00022927"/>
    </source>
</evidence>
<feature type="domain" description="Calcineurin-like phosphoesterase" evidence="7">
    <location>
        <begin position="1"/>
        <end position="186"/>
    </location>
</feature>
<keyword evidence="3" id="KW-0813">Transport</keyword>
<evidence type="ECO:0000313" key="9">
    <source>
        <dbReference type="Proteomes" id="UP000237144"/>
    </source>
</evidence>
<sequence length="313" mass="33037">MLVLVIGDLHIPYRAADLPAKFKKLLVPGKIAQIVSTGNTTDSDTWDYFRSVAPDVRGVRGDCDDVRFLLSFFAPDCAVRPTFDLTRWPPSSRRAAPPLPPRHSNHPREDQPSAALPPSMVLTHGPLRIGVIHGHQVVPLGDAEMLAATARKMDVDVLISGGTHRFEAFESDGRFFLNPGSATGAFTPLWTPPTPAATPPATTGDAEASPGKAADPGSGASGEQEQVADEDEEQDSAAASSSRPQEAAGSTPPAKEGDAAATDAASGQGTEDGPTPSFALLDIQGNVVVTYVYTERDGDVSVEKMEYRKTVPA</sequence>
<dbReference type="GO" id="GO:0005829">
    <property type="term" value="C:cytosol"/>
    <property type="evidence" value="ECO:0007669"/>
    <property type="project" value="GOC"/>
</dbReference>
<dbReference type="SUPFAM" id="SSF56300">
    <property type="entry name" value="Metallo-dependent phosphatases"/>
    <property type="match status" value="1"/>
</dbReference>
<reference evidence="8 9" key="1">
    <citation type="journal article" date="2018" name="Front. Microbiol.">
        <title>Prospects for Fungal Bioremediation of Acidic Radioactive Waste Sites: Characterization and Genome Sequence of Rhodotorula taiwanensis MD1149.</title>
        <authorList>
            <person name="Tkavc R."/>
            <person name="Matrosova V.Y."/>
            <person name="Grichenko O.E."/>
            <person name="Gostincar C."/>
            <person name="Volpe R.P."/>
            <person name="Klimenkova P."/>
            <person name="Gaidamakova E.K."/>
            <person name="Zhou C.E."/>
            <person name="Stewart B.J."/>
            <person name="Lyman M.G."/>
            <person name="Malfatti S.A."/>
            <person name="Rubinfeld B."/>
            <person name="Courtot M."/>
            <person name="Singh J."/>
            <person name="Dalgard C.L."/>
            <person name="Hamilton T."/>
            <person name="Frey K.G."/>
            <person name="Gunde-Cimerman N."/>
            <person name="Dugan L."/>
            <person name="Daly M.J."/>
        </authorList>
    </citation>
    <scope>NUCLEOTIDE SEQUENCE [LARGE SCALE GENOMIC DNA]</scope>
    <source>
        <strain evidence="8 9">MD1149</strain>
    </source>
</reference>